<evidence type="ECO:0000313" key="5">
    <source>
        <dbReference type="EMBL" id="KAJ6232066.1"/>
    </source>
</evidence>
<feature type="domain" description="HpcH/HpaI aldolase/citrate lyase" evidence="4">
    <location>
        <begin position="38"/>
        <end position="257"/>
    </location>
</feature>
<dbReference type="EMBL" id="JAOAOG010000295">
    <property type="protein sequence ID" value="KAJ6232066.1"/>
    <property type="molecule type" value="Genomic_DNA"/>
</dbReference>
<dbReference type="Pfam" id="PF03328">
    <property type="entry name" value="HpcH_HpaI"/>
    <property type="match status" value="1"/>
</dbReference>
<evidence type="ECO:0000256" key="3">
    <source>
        <dbReference type="ARBA" id="ARBA00022842"/>
    </source>
</evidence>
<dbReference type="PANTHER" id="PTHR32308">
    <property type="entry name" value="LYASE BETA SUBUNIT, PUTATIVE (AFU_ORTHOLOGUE AFUA_4G13030)-RELATED"/>
    <property type="match status" value="1"/>
</dbReference>
<reference evidence="5" key="1">
    <citation type="submission" date="2022-08" db="EMBL/GenBank/DDBJ databases">
        <title>Novel sulfate-reducing endosymbionts in the free-living metamonad Anaeramoeba.</title>
        <authorList>
            <person name="Jerlstrom-Hultqvist J."/>
            <person name="Cepicka I."/>
            <person name="Gallot-Lavallee L."/>
            <person name="Salas-Leiva D."/>
            <person name="Curtis B.A."/>
            <person name="Zahonova K."/>
            <person name="Pipaliya S."/>
            <person name="Dacks J."/>
            <person name="Roger A.J."/>
        </authorList>
    </citation>
    <scope>NUCLEOTIDE SEQUENCE</scope>
    <source>
        <strain evidence="5">Schooner1</strain>
    </source>
</reference>
<dbReference type="InterPro" id="IPR011206">
    <property type="entry name" value="Citrate_lyase_beta/mcl1/mcl2"/>
</dbReference>
<dbReference type="InterPro" id="IPR040442">
    <property type="entry name" value="Pyrv_kinase-like_dom_sf"/>
</dbReference>
<dbReference type="InterPro" id="IPR015813">
    <property type="entry name" value="Pyrv/PenolPyrv_kinase-like_dom"/>
</dbReference>
<evidence type="ECO:0000313" key="6">
    <source>
        <dbReference type="Proteomes" id="UP001150062"/>
    </source>
</evidence>
<dbReference type="Gene3D" id="3.20.20.60">
    <property type="entry name" value="Phosphoenolpyruvate-binding domains"/>
    <property type="match status" value="1"/>
</dbReference>
<accession>A0ABQ8XHZ1</accession>
<gene>
    <name evidence="5" type="ORF">M0813_05221</name>
</gene>
<dbReference type="PIRSF" id="PIRSF015582">
    <property type="entry name" value="Cit_lyase_B"/>
    <property type="match status" value="1"/>
</dbReference>
<evidence type="ECO:0000256" key="1">
    <source>
        <dbReference type="ARBA" id="ARBA00001946"/>
    </source>
</evidence>
<dbReference type="PANTHER" id="PTHR32308:SF0">
    <property type="entry name" value="HPCH_HPAI ALDOLASE_CITRATE LYASE DOMAIN-CONTAINING PROTEIN"/>
    <property type="match status" value="1"/>
</dbReference>
<comment type="caution">
    <text evidence="5">The sequence shown here is derived from an EMBL/GenBank/DDBJ whole genome shotgun (WGS) entry which is preliminary data.</text>
</comment>
<sequence>MFKIAPLIRRTALLHRTLNVGTLYRKYIQKVIKDLPDRTLMYTPGDSERKLSKNCSADVLILDMEDGVSPNRRELAREMILDHLSKGKIQAKGKTILRINPISTREGANDLTEIINHQGSNGTFSGLLLPKVNEVKDVEIVTQMLEKKKLDNIQLYLTIETAQGIVNLKDIVSASRWAPISGLVFGAEDYCADVGVKRTKSCQELLYTRSKIVTYARAFNLQCIDLVSIEFRDKKRLTEECLQGWNLGFTGKQVIHPNQIDVVNKIFGPTEKEIKQAKEIVLQYFSNVNGSIDYHGVSIDTPMIKSSLRVLVQANIDIEKLQK</sequence>
<keyword evidence="2" id="KW-0479">Metal-binding</keyword>
<protein>
    <submittedName>
        <fullName evidence="5">Lyase beta subunit</fullName>
    </submittedName>
</protein>
<evidence type="ECO:0000256" key="2">
    <source>
        <dbReference type="ARBA" id="ARBA00022723"/>
    </source>
</evidence>
<keyword evidence="3" id="KW-0460">Magnesium</keyword>
<organism evidence="5 6">
    <name type="scientific">Anaeramoeba flamelloides</name>
    <dbReference type="NCBI Taxonomy" id="1746091"/>
    <lineage>
        <taxon>Eukaryota</taxon>
        <taxon>Metamonada</taxon>
        <taxon>Anaeramoebidae</taxon>
        <taxon>Anaeramoeba</taxon>
    </lineage>
</organism>
<proteinExistence type="predicted"/>
<dbReference type="GO" id="GO:0016829">
    <property type="term" value="F:lyase activity"/>
    <property type="evidence" value="ECO:0007669"/>
    <property type="project" value="UniProtKB-KW"/>
</dbReference>
<comment type="cofactor">
    <cofactor evidence="1">
        <name>Mg(2+)</name>
        <dbReference type="ChEBI" id="CHEBI:18420"/>
    </cofactor>
</comment>
<name>A0ABQ8XHZ1_9EUKA</name>
<dbReference type="SUPFAM" id="SSF51621">
    <property type="entry name" value="Phosphoenolpyruvate/pyruvate domain"/>
    <property type="match status" value="1"/>
</dbReference>
<keyword evidence="6" id="KW-1185">Reference proteome</keyword>
<dbReference type="Proteomes" id="UP001150062">
    <property type="component" value="Unassembled WGS sequence"/>
</dbReference>
<evidence type="ECO:0000259" key="4">
    <source>
        <dbReference type="Pfam" id="PF03328"/>
    </source>
</evidence>
<dbReference type="InterPro" id="IPR005000">
    <property type="entry name" value="Aldolase/citrate-lyase_domain"/>
</dbReference>
<keyword evidence="5" id="KW-0456">Lyase</keyword>